<dbReference type="InterPro" id="IPR003423">
    <property type="entry name" value="OMP_efflux"/>
</dbReference>
<dbReference type="PANTHER" id="PTHR30203">
    <property type="entry name" value="OUTER MEMBRANE CATION EFFLUX PROTEIN"/>
    <property type="match status" value="1"/>
</dbReference>
<dbReference type="Gene3D" id="2.20.200.10">
    <property type="entry name" value="Outer membrane efflux proteins (OEP)"/>
    <property type="match status" value="1"/>
</dbReference>
<comment type="caution">
    <text evidence="3">The sequence shown here is derived from an EMBL/GenBank/DDBJ whole genome shotgun (WGS) entry which is preliminary data.</text>
</comment>
<gene>
    <name evidence="3" type="ORF">J2X06_001861</name>
</gene>
<dbReference type="SUPFAM" id="SSF56954">
    <property type="entry name" value="Outer membrane efflux proteins (OEP)"/>
    <property type="match status" value="1"/>
</dbReference>
<reference evidence="3 4" key="1">
    <citation type="submission" date="2023-07" db="EMBL/GenBank/DDBJ databases">
        <title>Sorghum-associated microbial communities from plants grown in Nebraska, USA.</title>
        <authorList>
            <person name="Schachtman D."/>
        </authorList>
    </citation>
    <scope>NUCLEOTIDE SEQUENCE [LARGE SCALE GENOMIC DNA]</scope>
    <source>
        <strain evidence="3 4">BE198</strain>
    </source>
</reference>
<keyword evidence="2" id="KW-0472">Membrane</keyword>
<comment type="similarity">
    <text evidence="1 2">Belongs to the outer membrane factor (OMF) (TC 1.B.17) family.</text>
</comment>
<dbReference type="NCBIfam" id="TIGR01845">
    <property type="entry name" value="outer_NodT"/>
    <property type="match status" value="1"/>
</dbReference>
<keyword evidence="2" id="KW-1134">Transmembrane beta strand</keyword>
<dbReference type="Proteomes" id="UP001251524">
    <property type="component" value="Unassembled WGS sequence"/>
</dbReference>
<organism evidence="3 4">
    <name type="scientific">Lysobacter niastensis</name>
    <dbReference type="NCBI Taxonomy" id="380629"/>
    <lineage>
        <taxon>Bacteria</taxon>
        <taxon>Pseudomonadati</taxon>
        <taxon>Pseudomonadota</taxon>
        <taxon>Gammaproteobacteria</taxon>
        <taxon>Lysobacterales</taxon>
        <taxon>Lysobacteraceae</taxon>
        <taxon>Lysobacter</taxon>
    </lineage>
</organism>
<comment type="subcellular location">
    <subcellularLocation>
        <location evidence="2">Cell outer membrane</location>
        <topology evidence="2">Lipid-anchor</topology>
    </subcellularLocation>
</comment>
<dbReference type="PROSITE" id="PS51257">
    <property type="entry name" value="PROKAR_LIPOPROTEIN"/>
    <property type="match status" value="1"/>
</dbReference>
<evidence type="ECO:0000313" key="3">
    <source>
        <dbReference type="EMBL" id="MDR7134652.1"/>
    </source>
</evidence>
<evidence type="ECO:0000256" key="1">
    <source>
        <dbReference type="ARBA" id="ARBA00007613"/>
    </source>
</evidence>
<keyword evidence="2" id="KW-0812">Transmembrane</keyword>
<protein>
    <submittedName>
        <fullName evidence="3">NodT family efflux transporter outer membrane factor (OMF) lipoprotein</fullName>
    </submittedName>
</protein>
<dbReference type="RefSeq" id="WP_310061389.1">
    <property type="nucleotide sequence ID" value="NZ_JAVDVY010000002.1"/>
</dbReference>
<sequence>MIAGERQARGIGTAFVIATAVLLSACTTLGPDYKEPEVAWLKSWQSDLYGQLESPEQQTQVDLRFWWQAFNDPVLNGLIETARHENPSLRIAGLRILESRAVLGIASANQYPQLQQISGAATYVDNKQSGGAGPDIHQNYGAFSAGFDLAWELDFWGRFRRGIESAEAGFFASITNQQDVQVLLSAQVADLYYAYRTTLLRIKIAQDNVALQKRSLEITEQLFRGGQETELDLQQAKSQYLGTLATIPEQEANLVRFRNALSALLGRPPGDIPELASVGGPLPTVEKAVITEIPARLLLRRPDIRTAAWQVAAQSAQIGIAQADYFPAITLLGSIGWSTNTLDGSPEIRSFAGGPALTWNIFDYGRIRNNVRVQDARLQQSIELFQNSALLAAQEIDDAAISVVKTGEQQEPLSGAARAAERSLELANTLYREGYADFERVLDAQRVLFTQTERELLNISAHISAVITLYKAVGGGWVDMPMEQMLPETVREEMQTRTKWGDLLTAPLPASADGQARKTGESK</sequence>
<keyword evidence="2" id="KW-0564">Palmitate</keyword>
<evidence type="ECO:0000313" key="4">
    <source>
        <dbReference type="Proteomes" id="UP001251524"/>
    </source>
</evidence>
<dbReference type="InterPro" id="IPR010131">
    <property type="entry name" value="MdtP/NodT-like"/>
</dbReference>
<name>A0ABU1WAL9_9GAMM</name>
<dbReference type="PANTHER" id="PTHR30203:SF25">
    <property type="entry name" value="OUTER MEMBRANE PROTEIN-RELATED"/>
    <property type="match status" value="1"/>
</dbReference>
<evidence type="ECO:0000256" key="2">
    <source>
        <dbReference type="RuleBase" id="RU362097"/>
    </source>
</evidence>
<keyword evidence="2 3" id="KW-0449">Lipoprotein</keyword>
<dbReference type="EMBL" id="JAVDVY010000002">
    <property type="protein sequence ID" value="MDR7134652.1"/>
    <property type="molecule type" value="Genomic_DNA"/>
</dbReference>
<keyword evidence="4" id="KW-1185">Reference proteome</keyword>
<dbReference type="Pfam" id="PF02321">
    <property type="entry name" value="OEP"/>
    <property type="match status" value="2"/>
</dbReference>
<dbReference type="Gene3D" id="1.20.1600.10">
    <property type="entry name" value="Outer membrane efflux proteins (OEP)"/>
    <property type="match status" value="1"/>
</dbReference>
<proteinExistence type="inferred from homology"/>
<accession>A0ABU1WAL9</accession>